<evidence type="ECO:0000313" key="2">
    <source>
        <dbReference type="EMBL" id="CCC89869.1"/>
    </source>
</evidence>
<proteinExistence type="predicted"/>
<name>G0UKG4_TRYCI</name>
<organism evidence="2">
    <name type="scientific">Trypanosoma congolense (strain IL3000)</name>
    <dbReference type="NCBI Taxonomy" id="1068625"/>
    <lineage>
        <taxon>Eukaryota</taxon>
        <taxon>Discoba</taxon>
        <taxon>Euglenozoa</taxon>
        <taxon>Kinetoplastea</taxon>
        <taxon>Metakinetoplastina</taxon>
        <taxon>Trypanosomatida</taxon>
        <taxon>Trypanosomatidae</taxon>
        <taxon>Trypanosoma</taxon>
        <taxon>Nannomonas</taxon>
    </lineage>
</organism>
<accession>G0UKG4</accession>
<feature type="region of interest" description="Disordered" evidence="1">
    <location>
        <begin position="271"/>
        <end position="308"/>
    </location>
</feature>
<feature type="compositionally biased region" description="Basic residues" evidence="1">
    <location>
        <begin position="275"/>
        <end position="294"/>
    </location>
</feature>
<protein>
    <submittedName>
        <fullName evidence="2">Uncharacterized protein</fullName>
    </submittedName>
</protein>
<dbReference type="EMBL" id="HE575316">
    <property type="protein sequence ID" value="CCC89869.1"/>
    <property type="molecule type" value="Genomic_DNA"/>
</dbReference>
<feature type="compositionally biased region" description="Basic residues" evidence="1">
    <location>
        <begin position="38"/>
        <end position="53"/>
    </location>
</feature>
<gene>
    <name evidence="2" type="ORF">TCIL3000_3_3030</name>
</gene>
<reference evidence="2" key="1">
    <citation type="journal article" date="2012" name="Proc. Natl. Acad. Sci. U.S.A.">
        <title>Antigenic diversity is generated by distinct evolutionary mechanisms in African trypanosome species.</title>
        <authorList>
            <person name="Jackson A.P."/>
            <person name="Berry A."/>
            <person name="Aslett M."/>
            <person name="Allison H.C."/>
            <person name="Burton P."/>
            <person name="Vavrova-Anderson J."/>
            <person name="Brown R."/>
            <person name="Browne H."/>
            <person name="Corton N."/>
            <person name="Hauser H."/>
            <person name="Gamble J."/>
            <person name="Gilderthorp R."/>
            <person name="Marcello L."/>
            <person name="McQuillan J."/>
            <person name="Otto T.D."/>
            <person name="Quail M.A."/>
            <person name="Sanders M.J."/>
            <person name="van Tonder A."/>
            <person name="Ginger M.L."/>
            <person name="Field M.C."/>
            <person name="Barry J.D."/>
            <person name="Hertz-Fowler C."/>
            <person name="Berriman M."/>
        </authorList>
    </citation>
    <scope>NUCLEOTIDE SEQUENCE</scope>
    <source>
        <strain evidence="2">IL3000</strain>
    </source>
</reference>
<dbReference type="VEuPathDB" id="TriTrypDB:TcIL3000_3_3030"/>
<feature type="region of interest" description="Disordered" evidence="1">
    <location>
        <begin position="36"/>
        <end position="58"/>
    </location>
</feature>
<evidence type="ECO:0000256" key="1">
    <source>
        <dbReference type="SAM" id="MobiDB-lite"/>
    </source>
</evidence>
<sequence>MFGRIRCLLRGATLRELKSHLSRLMVIRQASEGVNDRHRAKLREHRQRQRRVGATRSSSFSSSFPNVCGGHSTDHLDILPRNTLLESAIALTISENRDARTELEFMRHFLTGTFLSLASPVGPWDPYDIKPQVFALDNYIALPVFTSLEYLRLFCRRFRFTTRDPSGVLWADGPSDAAREEQSCDDRDRLPFPDVTTSEWWPRHVQHYLQVTGSQTAAEHVDRQEVQVRKDVDSNCAPDRKGESGYSMDAEDLFEPVESDLLGEYKQGQSVGNSLKKRNRKRFRGHTRCKRRQMREKITSGGEQTMAGDWSADEREAHAAFWAKVRNTKPFQIKQATPLPVFGPPLHPFFVGYFADVETLLHNASIVPEKVDIVLNPCSPIEFVLAREATDRVLQKDQLLLLAYHRVERELRSELHRFLRLYAPEVSWARSACVPFPTPGCVSGIRYEVVVLLQSEDFQKTLASLRAAKERCLVMGHADLDIIPWSAAALHVREASEVFYERASCLADGQYGKQGFLGVFERRGSAQTINVSRPADSFYHDPSATYTESHAVFTEELKLKKRTI</sequence>
<dbReference type="AlphaFoldDB" id="G0UKG4"/>